<comment type="caution">
    <text evidence="2">The sequence shown here is derived from an EMBL/GenBank/DDBJ whole genome shotgun (WGS) entry which is preliminary data.</text>
</comment>
<reference evidence="2 3" key="1">
    <citation type="submission" date="2022-07" db="EMBL/GenBank/DDBJ databases">
        <title>Genome-wide signatures of adaptation to extreme environments.</title>
        <authorList>
            <person name="Cho C.H."/>
            <person name="Yoon H.S."/>
        </authorList>
    </citation>
    <scope>NUCLEOTIDE SEQUENCE [LARGE SCALE GENOMIC DNA]</scope>
    <source>
        <strain evidence="2 3">108.79 E11</strain>
    </source>
</reference>
<keyword evidence="3" id="KW-1185">Reference proteome</keyword>
<dbReference type="EMBL" id="JANCYU010000020">
    <property type="protein sequence ID" value="KAK4523928.1"/>
    <property type="molecule type" value="Genomic_DNA"/>
</dbReference>
<dbReference type="Proteomes" id="UP001300502">
    <property type="component" value="Unassembled WGS sequence"/>
</dbReference>
<organism evidence="2 3">
    <name type="scientific">Galdieria yellowstonensis</name>
    <dbReference type="NCBI Taxonomy" id="3028027"/>
    <lineage>
        <taxon>Eukaryota</taxon>
        <taxon>Rhodophyta</taxon>
        <taxon>Bangiophyceae</taxon>
        <taxon>Galdieriales</taxon>
        <taxon>Galdieriaceae</taxon>
        <taxon>Galdieria</taxon>
    </lineage>
</organism>
<keyword evidence="1" id="KW-1133">Transmembrane helix</keyword>
<protein>
    <recommendedName>
        <fullName evidence="4">Sulfotransferase domain-containing protein</fullName>
    </recommendedName>
</protein>
<evidence type="ECO:0000256" key="1">
    <source>
        <dbReference type="SAM" id="Phobius"/>
    </source>
</evidence>
<proteinExistence type="predicted"/>
<dbReference type="AlphaFoldDB" id="A0AAV9I989"/>
<feature type="transmembrane region" description="Helical" evidence="1">
    <location>
        <begin position="12"/>
        <end position="31"/>
    </location>
</feature>
<evidence type="ECO:0000313" key="2">
    <source>
        <dbReference type="EMBL" id="KAK4523928.1"/>
    </source>
</evidence>
<accession>A0AAV9I989</accession>
<evidence type="ECO:0008006" key="4">
    <source>
        <dbReference type="Google" id="ProtNLM"/>
    </source>
</evidence>
<evidence type="ECO:0000313" key="3">
    <source>
        <dbReference type="Proteomes" id="UP001300502"/>
    </source>
</evidence>
<keyword evidence="1" id="KW-0812">Transmembrane</keyword>
<gene>
    <name evidence="2" type="ORF">GAYE_SCF00G1826</name>
</gene>
<keyword evidence="1" id="KW-0472">Membrane</keyword>
<name>A0AAV9I989_9RHOD</name>
<sequence>MFRECEKTICWSRSVGTCLLAVVVVVASTLYPKVFHKRVNSSSFQFSFVFSCGRAGTKHFSKVFGDNNSFVTHQLECNDKPTRELIADFYRPMLQNGSFIQLEQYVINQLIPFMESNLRATGKTKYFYTGHVPFTFGLADYLLRHIKTPVKIIRVRRSRIPLALSLLNMGPEEEDPWVNANNVSKYKKRWLLTPTDPVVKLPCPPLVWNRLNRFQKYLWVVDDTECRWQYLKRRYHFDYLELQLEALDQIHGMLEYEKISNFLGIGFENKSRKLFYRHNSKEILKHPLTLCFPESQLRAWDEEYKRMIGSCQIHSEEKKIGWNL</sequence>